<evidence type="ECO:0000313" key="1">
    <source>
        <dbReference type="EMBL" id="DAF58440.1"/>
    </source>
</evidence>
<accession>A0A8S5T5P7</accession>
<organism evidence="1">
    <name type="scientific">Siphoviridae sp. ctL7J9</name>
    <dbReference type="NCBI Taxonomy" id="2827845"/>
    <lineage>
        <taxon>Viruses</taxon>
        <taxon>Duplodnaviria</taxon>
        <taxon>Heunggongvirae</taxon>
        <taxon>Uroviricota</taxon>
        <taxon>Caudoviricetes</taxon>
    </lineage>
</organism>
<keyword evidence="1" id="KW-0378">Hydrolase</keyword>
<dbReference type="EMBL" id="BK032752">
    <property type="protein sequence ID" value="DAF58440.1"/>
    <property type="molecule type" value="Genomic_DNA"/>
</dbReference>
<protein>
    <submittedName>
        <fullName evidence="1">Alpha/beta hydrolase family protein</fullName>
    </submittedName>
</protein>
<sequence length="43" mass="4672">MIRGGQRCKQVQCVCSARFGHGAGGLAAHKYLQLYPKGQSLRP</sequence>
<dbReference type="GO" id="GO:0016787">
    <property type="term" value="F:hydrolase activity"/>
    <property type="evidence" value="ECO:0007669"/>
    <property type="project" value="UniProtKB-KW"/>
</dbReference>
<reference evidence="1" key="1">
    <citation type="journal article" date="2021" name="Proc. Natl. Acad. Sci. U.S.A.">
        <title>A Catalog of Tens of Thousands of Viruses from Human Metagenomes Reveals Hidden Associations with Chronic Diseases.</title>
        <authorList>
            <person name="Tisza M.J."/>
            <person name="Buck C.B."/>
        </authorList>
    </citation>
    <scope>NUCLEOTIDE SEQUENCE</scope>
    <source>
        <strain evidence="1">CtL7J9</strain>
    </source>
</reference>
<proteinExistence type="predicted"/>
<name>A0A8S5T5P7_9CAUD</name>